<dbReference type="SUPFAM" id="SSF52096">
    <property type="entry name" value="ClpP/crotonase"/>
    <property type="match status" value="1"/>
</dbReference>
<reference evidence="3 4" key="1">
    <citation type="journal article" date="2018" name="Nat. Biotechnol.">
        <title>A standardized bacterial taxonomy based on genome phylogeny substantially revises the tree of life.</title>
        <authorList>
            <person name="Parks D.H."/>
            <person name="Chuvochina M."/>
            <person name="Waite D.W."/>
            <person name="Rinke C."/>
            <person name="Skarshewski A."/>
            <person name="Chaumeil P.A."/>
            <person name="Hugenholtz P."/>
        </authorList>
    </citation>
    <scope>NUCLEOTIDE SEQUENCE [LARGE SCALE GENOMIC DNA]</scope>
    <source>
        <strain evidence="3">UBA10948</strain>
    </source>
</reference>
<dbReference type="Gene3D" id="3.90.226.10">
    <property type="entry name" value="2-enoyl-CoA Hydratase, Chain A, domain 1"/>
    <property type="match status" value="1"/>
</dbReference>
<dbReference type="GO" id="GO:0003824">
    <property type="term" value="F:catalytic activity"/>
    <property type="evidence" value="ECO:0007669"/>
    <property type="project" value="InterPro"/>
</dbReference>
<dbReference type="AlphaFoldDB" id="A0A354YSX8"/>
<dbReference type="InterPro" id="IPR029045">
    <property type="entry name" value="ClpP/crotonase-like_dom_sf"/>
</dbReference>
<gene>
    <name evidence="3" type="ORF">DDZ44_00610</name>
</gene>
<dbReference type="InterPro" id="IPR018376">
    <property type="entry name" value="Enoyl-CoA_hyd/isom_CS"/>
</dbReference>
<organism evidence="3 4">
    <name type="scientific">Syntrophomonas wolfei</name>
    <dbReference type="NCBI Taxonomy" id="863"/>
    <lineage>
        <taxon>Bacteria</taxon>
        <taxon>Bacillati</taxon>
        <taxon>Bacillota</taxon>
        <taxon>Clostridia</taxon>
        <taxon>Eubacteriales</taxon>
        <taxon>Syntrophomonadaceae</taxon>
        <taxon>Syntrophomonas</taxon>
    </lineage>
</organism>
<evidence type="ECO:0000313" key="4">
    <source>
        <dbReference type="Proteomes" id="UP000263273"/>
    </source>
</evidence>
<name>A0A354YSX8_9FIRM</name>
<dbReference type="Proteomes" id="UP000263273">
    <property type="component" value="Unassembled WGS sequence"/>
</dbReference>
<dbReference type="STRING" id="378794.GCA_001570625_02457"/>
<evidence type="ECO:0000256" key="1">
    <source>
        <dbReference type="ARBA" id="ARBA00005254"/>
    </source>
</evidence>
<feature type="non-terminal residue" evidence="3">
    <location>
        <position position="104"/>
    </location>
</feature>
<proteinExistence type="inferred from homology"/>
<evidence type="ECO:0000313" key="3">
    <source>
        <dbReference type="EMBL" id="HBK52425.1"/>
    </source>
</evidence>
<dbReference type="EMBL" id="DNZF01000016">
    <property type="protein sequence ID" value="HBK52425.1"/>
    <property type="molecule type" value="Genomic_DNA"/>
</dbReference>
<dbReference type="CDD" id="cd06558">
    <property type="entry name" value="crotonase-like"/>
    <property type="match status" value="1"/>
</dbReference>
<dbReference type="PROSITE" id="PS00166">
    <property type="entry name" value="ENOYL_COA_HYDRATASE"/>
    <property type="match status" value="1"/>
</dbReference>
<dbReference type="GO" id="GO:0006635">
    <property type="term" value="P:fatty acid beta-oxidation"/>
    <property type="evidence" value="ECO:0007669"/>
    <property type="project" value="TreeGrafter"/>
</dbReference>
<dbReference type="PANTHER" id="PTHR11941">
    <property type="entry name" value="ENOYL-COA HYDRATASE-RELATED"/>
    <property type="match status" value="1"/>
</dbReference>
<sequence length="104" mass="10744">EVKENDEIKVLIVTGAGDKSFVAGADILGFIGMPPADARFLSDEGEQAFRKFDVLEKPVIAAVNGFALGGGCELAMACDIRLASENAVFGLPEVSLGVIPGYGG</sequence>
<dbReference type="PANTHER" id="PTHR11941:SF54">
    <property type="entry name" value="ENOYL-COA HYDRATASE, MITOCHONDRIAL"/>
    <property type="match status" value="1"/>
</dbReference>
<evidence type="ECO:0000256" key="2">
    <source>
        <dbReference type="RuleBase" id="RU003707"/>
    </source>
</evidence>
<comment type="caution">
    <text evidence="3">The sequence shown here is derived from an EMBL/GenBank/DDBJ whole genome shotgun (WGS) entry which is preliminary data.</text>
</comment>
<comment type="similarity">
    <text evidence="1 2">Belongs to the enoyl-CoA hydratase/isomerase family.</text>
</comment>
<feature type="non-terminal residue" evidence="3">
    <location>
        <position position="1"/>
    </location>
</feature>
<dbReference type="InterPro" id="IPR001753">
    <property type="entry name" value="Enoyl-CoA_hydra/iso"/>
</dbReference>
<accession>A0A354YSX8</accession>
<protein>
    <submittedName>
        <fullName evidence="3">Crotonase</fullName>
    </submittedName>
</protein>
<dbReference type="Pfam" id="PF00378">
    <property type="entry name" value="ECH_1"/>
    <property type="match status" value="1"/>
</dbReference>